<feature type="domain" description="GtrA/DPMS transmembrane" evidence="7">
    <location>
        <begin position="39"/>
        <end position="187"/>
    </location>
</feature>
<feature type="region of interest" description="Disordered" evidence="5">
    <location>
        <begin position="1"/>
        <end position="22"/>
    </location>
</feature>
<dbReference type="Pfam" id="PF04138">
    <property type="entry name" value="GtrA_DPMS_TM"/>
    <property type="match status" value="1"/>
</dbReference>
<dbReference type="GO" id="GO:0016020">
    <property type="term" value="C:membrane"/>
    <property type="evidence" value="ECO:0007669"/>
    <property type="project" value="UniProtKB-SubCell"/>
</dbReference>
<sequence>MRSEEQVATAAVPDPTGSPDGGGLPRAASHAVMLRQFLTFGIIGGSGVLVNMAVVILCNRSGPDATGIVWPIVFTPWSVRWYHVYSTLAFLVANVSNFFLNRRLTFSDSRHMTVRSQFWPFFCVGAIGQLFVLGINTLLLNPTSPLFLDFAWMDSTTGLRKPEYWAQLTSLVLVTPLSFILNKVWSFASHRAHRYPTSPQTPDENTSDQDNPEHY</sequence>
<comment type="subcellular location">
    <subcellularLocation>
        <location evidence="1">Membrane</location>
        <topology evidence="1">Multi-pass membrane protein</topology>
    </subcellularLocation>
</comment>
<reference evidence="8 9" key="1">
    <citation type="submission" date="2018-06" db="EMBL/GenBank/DDBJ databases">
        <authorList>
            <consortium name="Pathogen Informatics"/>
            <person name="Doyle S."/>
        </authorList>
    </citation>
    <scope>NUCLEOTIDE SEQUENCE [LARGE SCALE GENOMIC DNA]</scope>
    <source>
        <strain evidence="8 9">NCTC7915</strain>
    </source>
</reference>
<proteinExistence type="predicted"/>
<evidence type="ECO:0000256" key="3">
    <source>
        <dbReference type="ARBA" id="ARBA00022989"/>
    </source>
</evidence>
<feature type="transmembrane region" description="Helical" evidence="6">
    <location>
        <begin position="37"/>
        <end position="62"/>
    </location>
</feature>
<feature type="region of interest" description="Disordered" evidence="5">
    <location>
        <begin position="193"/>
        <end position="215"/>
    </location>
</feature>
<evidence type="ECO:0000256" key="1">
    <source>
        <dbReference type="ARBA" id="ARBA00004141"/>
    </source>
</evidence>
<accession>A0AA46BPG7</accession>
<feature type="transmembrane region" description="Helical" evidence="6">
    <location>
        <begin position="164"/>
        <end position="185"/>
    </location>
</feature>
<keyword evidence="4 6" id="KW-0472">Membrane</keyword>
<evidence type="ECO:0000259" key="7">
    <source>
        <dbReference type="Pfam" id="PF04138"/>
    </source>
</evidence>
<evidence type="ECO:0000256" key="4">
    <source>
        <dbReference type="ARBA" id="ARBA00023136"/>
    </source>
</evidence>
<dbReference type="Proteomes" id="UP000254118">
    <property type="component" value="Unassembled WGS sequence"/>
</dbReference>
<dbReference type="EMBL" id="UFYA01000001">
    <property type="protein sequence ID" value="STD12419.1"/>
    <property type="molecule type" value="Genomic_DNA"/>
</dbReference>
<evidence type="ECO:0000256" key="5">
    <source>
        <dbReference type="SAM" id="MobiDB-lite"/>
    </source>
</evidence>
<organism evidence="8 9">
    <name type="scientific">Dermatophilus congolensis</name>
    <dbReference type="NCBI Taxonomy" id="1863"/>
    <lineage>
        <taxon>Bacteria</taxon>
        <taxon>Bacillati</taxon>
        <taxon>Actinomycetota</taxon>
        <taxon>Actinomycetes</taxon>
        <taxon>Micrococcales</taxon>
        <taxon>Dermatophilaceae</taxon>
        <taxon>Dermatophilus</taxon>
    </lineage>
</organism>
<evidence type="ECO:0000256" key="6">
    <source>
        <dbReference type="SAM" id="Phobius"/>
    </source>
</evidence>
<protein>
    <submittedName>
        <fullName evidence="8">GtrA-like protein</fullName>
    </submittedName>
</protein>
<evidence type="ECO:0000256" key="2">
    <source>
        <dbReference type="ARBA" id="ARBA00022692"/>
    </source>
</evidence>
<comment type="caution">
    <text evidence="8">The sequence shown here is derived from an EMBL/GenBank/DDBJ whole genome shotgun (WGS) entry which is preliminary data.</text>
</comment>
<dbReference type="GO" id="GO:0000271">
    <property type="term" value="P:polysaccharide biosynthetic process"/>
    <property type="evidence" value="ECO:0007669"/>
    <property type="project" value="InterPro"/>
</dbReference>
<feature type="transmembrane region" description="Helical" evidence="6">
    <location>
        <begin position="121"/>
        <end position="144"/>
    </location>
</feature>
<evidence type="ECO:0000313" key="9">
    <source>
        <dbReference type="Proteomes" id="UP000254118"/>
    </source>
</evidence>
<evidence type="ECO:0000313" key="8">
    <source>
        <dbReference type="EMBL" id="STD12419.1"/>
    </source>
</evidence>
<feature type="transmembrane region" description="Helical" evidence="6">
    <location>
        <begin position="82"/>
        <end position="100"/>
    </location>
</feature>
<dbReference type="AlphaFoldDB" id="A0AA46BPG7"/>
<gene>
    <name evidence="8" type="ORF">NCTC7915_01775</name>
</gene>
<keyword evidence="2 6" id="KW-0812">Transmembrane</keyword>
<dbReference type="InterPro" id="IPR007267">
    <property type="entry name" value="GtrA_DPMS_TM"/>
</dbReference>
<name>A0AA46BPG7_9MICO</name>
<keyword evidence="3 6" id="KW-1133">Transmembrane helix</keyword>